<keyword evidence="4" id="KW-1185">Reference proteome</keyword>
<feature type="compositionally biased region" description="Polar residues" evidence="1">
    <location>
        <begin position="344"/>
        <end position="353"/>
    </location>
</feature>
<evidence type="ECO:0000313" key="3">
    <source>
        <dbReference type="EMBL" id="KAF2733760.1"/>
    </source>
</evidence>
<organism evidence="3 4">
    <name type="scientific">Polyplosphaeria fusca</name>
    <dbReference type="NCBI Taxonomy" id="682080"/>
    <lineage>
        <taxon>Eukaryota</taxon>
        <taxon>Fungi</taxon>
        <taxon>Dikarya</taxon>
        <taxon>Ascomycota</taxon>
        <taxon>Pezizomycotina</taxon>
        <taxon>Dothideomycetes</taxon>
        <taxon>Pleosporomycetidae</taxon>
        <taxon>Pleosporales</taxon>
        <taxon>Tetraplosphaeriaceae</taxon>
        <taxon>Polyplosphaeria</taxon>
    </lineage>
</organism>
<feature type="compositionally biased region" description="Pro residues" evidence="1">
    <location>
        <begin position="314"/>
        <end position="328"/>
    </location>
</feature>
<sequence>MAMRKRSVKLGMLVGLRAGVAIAAPQGFVPLPIASKYQNTTTIQPTETESACGSQCSVYYPALSAVQWVPESEVVFTEKVVVATVWTTIYTSANSTLGMKTSTEFVPGLGRQYSLYSLGTNAQGTAELTLEFQQTDGRVFTSTLVYPTPYLDYSAEYHWGGVLQTYDKEFNVACETIGPELANVPLRTHPEYPQPKQEFSPGRGDAYGNGYLPLLLPAKDEPDAAFFQAAFSSEEAFSSCASEPADVKSPTQYEAPLFLTETSIVTTSPRTDGVVIIQPTATGLFDEPTTSKPPMHHPDSPHIETSMSDLDTPNPTPPPTSAPKPPAPHIETSAPSFGPGPGNPQAQQSNPPTNVKAPSFADFVASIIINNPAFFPAAQTPAPTPPPATPTFTLLPTTLHGTPTLLPAFLLPSGAATTIAFPGQTVTLAGQTTVLEAPEEFFTVVSTTINGIPTSTAVWVLGGTRVGSVGETVVLGEETTVLAGPVETVYTLLATVVNGVSTLVPGYVVGGTRVGMVGETVTLEGGRTSVVVGPVETGVLDDGRTSVGFGAEGSATGTGGPVETGGARQGAAGRGVEVELMRLLAVVMMMAMMLG</sequence>
<dbReference type="EMBL" id="ML996157">
    <property type="protein sequence ID" value="KAF2733760.1"/>
    <property type="molecule type" value="Genomic_DNA"/>
</dbReference>
<protein>
    <submittedName>
        <fullName evidence="3">Uncharacterized protein</fullName>
    </submittedName>
</protein>
<dbReference type="OrthoDB" id="3788508at2759"/>
<evidence type="ECO:0000313" key="4">
    <source>
        <dbReference type="Proteomes" id="UP000799444"/>
    </source>
</evidence>
<dbReference type="Proteomes" id="UP000799444">
    <property type="component" value="Unassembled WGS sequence"/>
</dbReference>
<reference evidence="3" key="1">
    <citation type="journal article" date="2020" name="Stud. Mycol.">
        <title>101 Dothideomycetes genomes: a test case for predicting lifestyles and emergence of pathogens.</title>
        <authorList>
            <person name="Haridas S."/>
            <person name="Albert R."/>
            <person name="Binder M."/>
            <person name="Bloem J."/>
            <person name="Labutti K."/>
            <person name="Salamov A."/>
            <person name="Andreopoulos B."/>
            <person name="Baker S."/>
            <person name="Barry K."/>
            <person name="Bills G."/>
            <person name="Bluhm B."/>
            <person name="Cannon C."/>
            <person name="Castanera R."/>
            <person name="Culley D."/>
            <person name="Daum C."/>
            <person name="Ezra D."/>
            <person name="Gonzalez J."/>
            <person name="Henrissat B."/>
            <person name="Kuo A."/>
            <person name="Liang C."/>
            <person name="Lipzen A."/>
            <person name="Lutzoni F."/>
            <person name="Magnuson J."/>
            <person name="Mondo S."/>
            <person name="Nolan M."/>
            <person name="Ohm R."/>
            <person name="Pangilinan J."/>
            <person name="Park H.-J."/>
            <person name="Ramirez L."/>
            <person name="Alfaro M."/>
            <person name="Sun H."/>
            <person name="Tritt A."/>
            <person name="Yoshinaga Y."/>
            <person name="Zwiers L.-H."/>
            <person name="Turgeon B."/>
            <person name="Goodwin S."/>
            <person name="Spatafora J."/>
            <person name="Crous P."/>
            <person name="Grigoriev I."/>
        </authorList>
    </citation>
    <scope>NUCLEOTIDE SEQUENCE</scope>
    <source>
        <strain evidence="3">CBS 125425</strain>
    </source>
</reference>
<feature type="region of interest" description="Disordered" evidence="1">
    <location>
        <begin position="283"/>
        <end position="357"/>
    </location>
</feature>
<evidence type="ECO:0000256" key="2">
    <source>
        <dbReference type="SAM" id="SignalP"/>
    </source>
</evidence>
<feature type="region of interest" description="Disordered" evidence="1">
    <location>
        <begin position="551"/>
        <end position="570"/>
    </location>
</feature>
<name>A0A9P4QWI6_9PLEO</name>
<keyword evidence="2" id="KW-0732">Signal</keyword>
<comment type="caution">
    <text evidence="3">The sequence shown here is derived from an EMBL/GenBank/DDBJ whole genome shotgun (WGS) entry which is preliminary data.</text>
</comment>
<gene>
    <name evidence="3" type="ORF">EJ04DRAFT_577449</name>
</gene>
<accession>A0A9P4QWI6</accession>
<feature type="chain" id="PRO_5040338513" evidence="2">
    <location>
        <begin position="24"/>
        <end position="595"/>
    </location>
</feature>
<feature type="signal peptide" evidence="2">
    <location>
        <begin position="1"/>
        <end position="23"/>
    </location>
</feature>
<dbReference type="AlphaFoldDB" id="A0A9P4QWI6"/>
<proteinExistence type="predicted"/>
<evidence type="ECO:0000256" key="1">
    <source>
        <dbReference type="SAM" id="MobiDB-lite"/>
    </source>
</evidence>